<comment type="caution">
    <text evidence="7">The sequence shown here is derived from an EMBL/GenBank/DDBJ whole genome shotgun (WGS) entry which is preliminary data.</text>
</comment>
<gene>
    <name evidence="7" type="ORF">PLXY2_LOCUS13750</name>
</gene>
<dbReference type="GO" id="GO:0042744">
    <property type="term" value="P:hydrogen peroxide catabolic process"/>
    <property type="evidence" value="ECO:0007669"/>
    <property type="project" value="TreeGrafter"/>
</dbReference>
<evidence type="ECO:0000256" key="3">
    <source>
        <dbReference type="ARBA" id="ARBA00022617"/>
    </source>
</evidence>
<dbReference type="EMBL" id="CAJHNJ030000105">
    <property type="protein sequence ID" value="CAG9135491.1"/>
    <property type="molecule type" value="Genomic_DNA"/>
</dbReference>
<reference evidence="7" key="1">
    <citation type="submission" date="2020-11" db="EMBL/GenBank/DDBJ databases">
        <authorList>
            <person name="Whiteford S."/>
        </authorList>
    </citation>
    <scope>NUCLEOTIDE SEQUENCE</scope>
</reference>
<dbReference type="GO" id="GO:0005777">
    <property type="term" value="C:peroxisome"/>
    <property type="evidence" value="ECO:0007669"/>
    <property type="project" value="TreeGrafter"/>
</dbReference>
<sequence length="563" mass="65160">MRLLALALLAVAQAHEDPLVDPLSRQLFDFKEETKKPIGLLSTSAGKPVDLRETNTFNSDLLTNPFFIDVINHVVNERIPDREVFAKATGAHGYFEVTHDVTKYTKAKLFEKVGKKTRVLARVGTSQIDKGGSDTTRVAVRGISFKFYTEEGNLDFLNIQIPVYVYRDPILFAEAVHAFRPNPKTLTRDFTAAVNFVTLNPTALHAFLWLVSEMGLPKGFRHMNVFPIHVYELYNKHGETFYVRFKFLAELGYEPLSLEQADKLSGSDPNFFIRDLYNAIEMKHYPAWRLEMDVLNKDLKDLNFNPFDVTRIWPNGTYHTVPIGRIVLNRNVENQFAEVEQAAFNPANLVPGILNPPDMLFKGRVFAYQNAHTHRLGVNHNKIEANCPLHYAKTYNRDGKPPVLDNMRDAPNYYPNSFNGPIATVDEAKPTSRVIPYESQSVYLEDSRRFYNYVLHEDSQKQRLIDNLVELSLRIKTPVVEQFVELLLKVDKELAKRYLVSLEIAKKTRELPATVEDLREDEDDMMARRREEERRAVERILKEKEMKERRVDERRKVVYKHED</sequence>
<evidence type="ECO:0000313" key="8">
    <source>
        <dbReference type="Proteomes" id="UP000653454"/>
    </source>
</evidence>
<keyword evidence="3" id="KW-0349">Heme</keyword>
<dbReference type="InterPro" id="IPR018028">
    <property type="entry name" value="Catalase"/>
</dbReference>
<comment type="similarity">
    <text evidence="1">Belongs to the catalase family.</text>
</comment>
<keyword evidence="8" id="KW-1185">Reference proteome</keyword>
<dbReference type="SMART" id="SM01060">
    <property type="entry name" value="Catalase"/>
    <property type="match status" value="1"/>
</dbReference>
<name>A0A8S4G770_PLUXY</name>
<dbReference type="InterPro" id="IPR011614">
    <property type="entry name" value="Catalase_core"/>
</dbReference>
<dbReference type="GO" id="GO:0005739">
    <property type="term" value="C:mitochondrion"/>
    <property type="evidence" value="ECO:0007669"/>
    <property type="project" value="TreeGrafter"/>
</dbReference>
<dbReference type="GO" id="GO:0004096">
    <property type="term" value="F:catalase activity"/>
    <property type="evidence" value="ECO:0007669"/>
    <property type="project" value="InterPro"/>
</dbReference>
<dbReference type="GO" id="GO:0042542">
    <property type="term" value="P:response to hydrogen peroxide"/>
    <property type="evidence" value="ECO:0007669"/>
    <property type="project" value="TreeGrafter"/>
</dbReference>
<evidence type="ECO:0000313" key="7">
    <source>
        <dbReference type="EMBL" id="CAG9135491.1"/>
    </source>
</evidence>
<dbReference type="PANTHER" id="PTHR11465:SF9">
    <property type="entry name" value="CATALASE"/>
    <property type="match status" value="1"/>
</dbReference>
<accession>A0A8S4G770</accession>
<keyword evidence="4" id="KW-0479">Metal-binding</keyword>
<evidence type="ECO:0000256" key="4">
    <source>
        <dbReference type="ARBA" id="ARBA00022723"/>
    </source>
</evidence>
<dbReference type="Pfam" id="PF00199">
    <property type="entry name" value="Catalase"/>
    <property type="match status" value="1"/>
</dbReference>
<keyword evidence="5" id="KW-0560">Oxidoreductase</keyword>
<dbReference type="Proteomes" id="UP000653454">
    <property type="component" value="Unassembled WGS sequence"/>
</dbReference>
<organism evidence="7 8">
    <name type="scientific">Plutella xylostella</name>
    <name type="common">Diamondback moth</name>
    <name type="synonym">Plutella maculipennis</name>
    <dbReference type="NCBI Taxonomy" id="51655"/>
    <lineage>
        <taxon>Eukaryota</taxon>
        <taxon>Metazoa</taxon>
        <taxon>Ecdysozoa</taxon>
        <taxon>Arthropoda</taxon>
        <taxon>Hexapoda</taxon>
        <taxon>Insecta</taxon>
        <taxon>Pterygota</taxon>
        <taxon>Neoptera</taxon>
        <taxon>Endopterygota</taxon>
        <taxon>Lepidoptera</taxon>
        <taxon>Glossata</taxon>
        <taxon>Ditrysia</taxon>
        <taxon>Yponomeutoidea</taxon>
        <taxon>Plutellidae</taxon>
        <taxon>Plutella</taxon>
    </lineage>
</organism>
<dbReference type="GO" id="GO:0046872">
    <property type="term" value="F:metal ion binding"/>
    <property type="evidence" value="ECO:0007669"/>
    <property type="project" value="UniProtKB-KW"/>
</dbReference>
<dbReference type="Gene3D" id="2.40.180.10">
    <property type="entry name" value="Catalase core domain"/>
    <property type="match status" value="1"/>
</dbReference>
<dbReference type="PANTHER" id="PTHR11465">
    <property type="entry name" value="CATALASE"/>
    <property type="match status" value="1"/>
</dbReference>
<dbReference type="SUPFAM" id="SSF56634">
    <property type="entry name" value="Heme-dependent catalase-like"/>
    <property type="match status" value="1"/>
</dbReference>
<dbReference type="AlphaFoldDB" id="A0A8S4G770"/>
<dbReference type="GO" id="GO:0020037">
    <property type="term" value="F:heme binding"/>
    <property type="evidence" value="ECO:0007669"/>
    <property type="project" value="InterPro"/>
</dbReference>
<evidence type="ECO:0000256" key="6">
    <source>
        <dbReference type="ARBA" id="ARBA00023004"/>
    </source>
</evidence>
<proteinExistence type="inferred from homology"/>
<keyword evidence="6" id="KW-0408">Iron</keyword>
<dbReference type="PRINTS" id="PR00067">
    <property type="entry name" value="CATALASE"/>
</dbReference>
<dbReference type="InterPro" id="IPR020835">
    <property type="entry name" value="Catalase_sf"/>
</dbReference>
<evidence type="ECO:0000256" key="2">
    <source>
        <dbReference type="ARBA" id="ARBA00022559"/>
    </source>
</evidence>
<protein>
    <submittedName>
        <fullName evidence="7">(diamondback moth) hypothetical protein</fullName>
    </submittedName>
</protein>
<evidence type="ECO:0000256" key="1">
    <source>
        <dbReference type="ARBA" id="ARBA00005329"/>
    </source>
</evidence>
<dbReference type="PROSITE" id="PS51402">
    <property type="entry name" value="CATALASE_3"/>
    <property type="match status" value="1"/>
</dbReference>
<keyword evidence="2" id="KW-0575">Peroxidase</keyword>
<evidence type="ECO:0000256" key="5">
    <source>
        <dbReference type="ARBA" id="ARBA00023002"/>
    </source>
</evidence>